<feature type="compositionally biased region" description="Basic residues" evidence="1">
    <location>
        <begin position="145"/>
        <end position="157"/>
    </location>
</feature>
<reference evidence="2" key="1">
    <citation type="submission" date="2023-08" db="EMBL/GenBank/DDBJ databases">
        <title>The draft genome of Tsukamurella strandjordii strain 050030.</title>
        <authorList>
            <person name="Zhao F."/>
            <person name="Feng Y."/>
            <person name="Zong Z."/>
        </authorList>
    </citation>
    <scope>NUCLEOTIDE SEQUENCE</scope>
    <source>
        <strain evidence="2">050030</strain>
    </source>
</reference>
<proteinExistence type="predicted"/>
<sequence>MTVAVPPSDPLELHTAPAGLTGAQLTASYAEKAQELGIDLTAGDFQLLVEAARVLDTVNALQRAIESDGEVITTESGSRINPALAAIDKQRQTLIKMLTQVRASWMYATSGSRPSGRQPGSTHVYDGVTQRQERAAARMPQRGSHAPKRPSHASRKK</sequence>
<dbReference type="EMBL" id="JAUTIX010000005">
    <property type="protein sequence ID" value="MDP0399189.1"/>
    <property type="molecule type" value="Genomic_DNA"/>
</dbReference>
<evidence type="ECO:0000313" key="2">
    <source>
        <dbReference type="EMBL" id="MDP0399189.1"/>
    </source>
</evidence>
<dbReference type="AlphaFoldDB" id="A0AA90SHT0"/>
<protein>
    <recommendedName>
        <fullName evidence="4">Terminase small subunit</fullName>
    </recommendedName>
</protein>
<name>A0AA90SHT0_9ACTN</name>
<comment type="caution">
    <text evidence="2">The sequence shown here is derived from an EMBL/GenBank/DDBJ whole genome shotgun (WGS) entry which is preliminary data.</text>
</comment>
<evidence type="ECO:0008006" key="4">
    <source>
        <dbReference type="Google" id="ProtNLM"/>
    </source>
</evidence>
<organism evidence="2 3">
    <name type="scientific">Tsukamurella strandjordii</name>
    <dbReference type="NCBI Taxonomy" id="147577"/>
    <lineage>
        <taxon>Bacteria</taxon>
        <taxon>Bacillati</taxon>
        <taxon>Actinomycetota</taxon>
        <taxon>Actinomycetes</taxon>
        <taxon>Mycobacteriales</taxon>
        <taxon>Tsukamurellaceae</taxon>
        <taxon>Tsukamurella</taxon>
    </lineage>
</organism>
<feature type="compositionally biased region" description="Low complexity" evidence="1">
    <location>
        <begin position="110"/>
        <end position="121"/>
    </location>
</feature>
<gene>
    <name evidence="2" type="ORF">Q7X28_14760</name>
</gene>
<dbReference type="RefSeq" id="WP_305111895.1">
    <property type="nucleotide sequence ID" value="NZ_JAUTIX010000005.1"/>
</dbReference>
<accession>A0AA90SHT0</accession>
<evidence type="ECO:0000313" key="3">
    <source>
        <dbReference type="Proteomes" id="UP001178281"/>
    </source>
</evidence>
<keyword evidence="3" id="KW-1185">Reference proteome</keyword>
<dbReference type="Proteomes" id="UP001178281">
    <property type="component" value="Unassembled WGS sequence"/>
</dbReference>
<feature type="region of interest" description="Disordered" evidence="1">
    <location>
        <begin position="109"/>
        <end position="157"/>
    </location>
</feature>
<evidence type="ECO:0000256" key="1">
    <source>
        <dbReference type="SAM" id="MobiDB-lite"/>
    </source>
</evidence>